<evidence type="ECO:0000313" key="1">
    <source>
        <dbReference type="EMBL" id="OCK78030.1"/>
    </source>
</evidence>
<dbReference type="Proteomes" id="UP000250266">
    <property type="component" value="Unassembled WGS sequence"/>
</dbReference>
<accession>A0A8E2E694</accession>
<reference evidence="1 2" key="1">
    <citation type="journal article" date="2016" name="Nat. Commun.">
        <title>Ectomycorrhizal ecology is imprinted in the genome of the dominant symbiotic fungus Cenococcum geophilum.</title>
        <authorList>
            <consortium name="DOE Joint Genome Institute"/>
            <person name="Peter M."/>
            <person name="Kohler A."/>
            <person name="Ohm R.A."/>
            <person name="Kuo A."/>
            <person name="Krutzmann J."/>
            <person name="Morin E."/>
            <person name="Arend M."/>
            <person name="Barry K.W."/>
            <person name="Binder M."/>
            <person name="Choi C."/>
            <person name="Clum A."/>
            <person name="Copeland A."/>
            <person name="Grisel N."/>
            <person name="Haridas S."/>
            <person name="Kipfer T."/>
            <person name="LaButti K."/>
            <person name="Lindquist E."/>
            <person name="Lipzen A."/>
            <person name="Maire R."/>
            <person name="Meier B."/>
            <person name="Mihaltcheva S."/>
            <person name="Molinier V."/>
            <person name="Murat C."/>
            <person name="Poggeler S."/>
            <person name="Quandt C.A."/>
            <person name="Sperisen C."/>
            <person name="Tritt A."/>
            <person name="Tisserant E."/>
            <person name="Crous P.W."/>
            <person name="Henrissat B."/>
            <person name="Nehls U."/>
            <person name="Egli S."/>
            <person name="Spatafora J.W."/>
            <person name="Grigoriev I.V."/>
            <person name="Martin F.M."/>
        </authorList>
    </citation>
    <scope>NUCLEOTIDE SEQUENCE [LARGE SCALE GENOMIC DNA]</scope>
    <source>
        <strain evidence="1 2">CBS 459.81</strain>
    </source>
</reference>
<name>A0A8E2E694_9PEZI</name>
<proteinExistence type="predicted"/>
<sequence length="202" mass="22874">MKCLAAFVLLKPHKGKCPVSKLMDGEYIPNCVDPYGRCSNGHLTILGPVVSGQLVYNRNRDRLFWISAEELSIAGWSNSQFAESGKSYFPELVLRMAVQYRLLHLPHLPPKLSPQSYLTRHSEGNLASLLDGGVSGRSLKLGDTPMCRLEIVDHDFSSLFFRDIFLSRLDSQYPRLFQNVHVRNSTGHLKKPLNIWRFCSSP</sequence>
<dbReference type="AlphaFoldDB" id="A0A8E2E694"/>
<keyword evidence="2" id="KW-1185">Reference proteome</keyword>
<gene>
    <name evidence="1" type="ORF">K432DRAFT_395121</name>
</gene>
<organism evidence="1 2">
    <name type="scientific">Lepidopterella palustris CBS 459.81</name>
    <dbReference type="NCBI Taxonomy" id="1314670"/>
    <lineage>
        <taxon>Eukaryota</taxon>
        <taxon>Fungi</taxon>
        <taxon>Dikarya</taxon>
        <taxon>Ascomycota</taxon>
        <taxon>Pezizomycotina</taxon>
        <taxon>Dothideomycetes</taxon>
        <taxon>Pleosporomycetidae</taxon>
        <taxon>Mytilinidiales</taxon>
        <taxon>Argynnaceae</taxon>
        <taxon>Lepidopterella</taxon>
    </lineage>
</organism>
<protein>
    <submittedName>
        <fullName evidence="1">Uncharacterized protein</fullName>
    </submittedName>
</protein>
<evidence type="ECO:0000313" key="2">
    <source>
        <dbReference type="Proteomes" id="UP000250266"/>
    </source>
</evidence>
<dbReference type="EMBL" id="KV745085">
    <property type="protein sequence ID" value="OCK78030.1"/>
    <property type="molecule type" value="Genomic_DNA"/>
</dbReference>